<keyword evidence="2" id="KW-1185">Reference proteome</keyword>
<reference evidence="1" key="1">
    <citation type="submission" date="2021-03" db="EMBL/GenBank/DDBJ databases">
        <authorList>
            <person name="So Y."/>
        </authorList>
    </citation>
    <scope>NUCLEOTIDE SEQUENCE</scope>
    <source>
        <strain evidence="1">SG15</strain>
    </source>
</reference>
<proteinExistence type="predicted"/>
<dbReference type="SUPFAM" id="SSF53955">
    <property type="entry name" value="Lysozyme-like"/>
    <property type="match status" value="1"/>
</dbReference>
<dbReference type="CDD" id="cd13400">
    <property type="entry name" value="LT_IagB-like"/>
    <property type="match status" value="1"/>
</dbReference>
<dbReference type="RefSeq" id="WP_209375756.1">
    <property type="nucleotide sequence ID" value="NZ_JAGIZA010000013.1"/>
</dbReference>
<evidence type="ECO:0000313" key="2">
    <source>
        <dbReference type="Proteomes" id="UP000677537"/>
    </source>
</evidence>
<evidence type="ECO:0000313" key="1">
    <source>
        <dbReference type="EMBL" id="MBP0494958.1"/>
    </source>
</evidence>
<gene>
    <name evidence="1" type="ORF">J5Y10_19405</name>
</gene>
<organism evidence="1 2">
    <name type="scientific">Roseomonas indoligenes</name>
    <dbReference type="NCBI Taxonomy" id="2820811"/>
    <lineage>
        <taxon>Bacteria</taxon>
        <taxon>Pseudomonadati</taxon>
        <taxon>Pseudomonadota</taxon>
        <taxon>Alphaproteobacteria</taxon>
        <taxon>Acetobacterales</taxon>
        <taxon>Roseomonadaceae</taxon>
        <taxon>Roseomonas</taxon>
    </lineage>
</organism>
<dbReference type="Gene3D" id="1.10.530.10">
    <property type="match status" value="1"/>
</dbReference>
<dbReference type="AlphaFoldDB" id="A0A940MVI6"/>
<protein>
    <submittedName>
        <fullName evidence="1">Lytic transglycosylase domain-containing protein</fullName>
    </submittedName>
</protein>
<dbReference type="Proteomes" id="UP000677537">
    <property type="component" value="Unassembled WGS sequence"/>
</dbReference>
<comment type="caution">
    <text evidence="1">The sequence shown here is derived from an EMBL/GenBank/DDBJ whole genome shotgun (WGS) entry which is preliminary data.</text>
</comment>
<accession>A0A940MVI6</accession>
<dbReference type="InterPro" id="IPR023346">
    <property type="entry name" value="Lysozyme-like_dom_sf"/>
</dbReference>
<sequence>MPVPYLACMALVAQIYDLPPRVLPSIQAVEGGRPGLVMRNANGSEDLGVMQVNTVWLSSLVRYTGLDSAEVRKRLIERPCFNIAAAGLIMRTHLNASSGDLMRAVGNYHSHTPLLHQSYRARVISAATRLFAVR</sequence>
<name>A0A940MVI6_9PROT</name>
<dbReference type="EMBL" id="JAGIZA010000013">
    <property type="protein sequence ID" value="MBP0494958.1"/>
    <property type="molecule type" value="Genomic_DNA"/>
</dbReference>